<evidence type="ECO:0000256" key="6">
    <source>
        <dbReference type="PIRSR" id="PIRSR600821-52"/>
    </source>
</evidence>
<dbReference type="InterPro" id="IPR011079">
    <property type="entry name" value="Ala_racemase_C"/>
</dbReference>
<dbReference type="InterPro" id="IPR009006">
    <property type="entry name" value="Ala_racemase/Decarboxylase_C"/>
</dbReference>
<sequence>MAIERLAWCEISKKWLEHNIDQIKKIVSPDVGICAVVKANAYGHGAIGVSKIAIAAGAKYLGVSSFYEAKQLREADIKIPIVILGFTPAENYYDMVQNDITVTVRSLDVARALVSAARRLNKIARVWIKVDTGMHRLGLNPGEVLFFIRKLQDLPNLEIEGIFTHFADADNTDLAFAKRQLFVFNKLLNELDSEGINISIKSAANTGATIAMSESHFNMVRVGIGIYGYSPIQNKTLDLKPVLTFKTEIVQITEIERGEIVGYGKTFKAKKPTQVATIAVGYGDGFRRAPNNWGEVLINGQKAPLIGRVSMDQAAVDVTDLKGDIRRGYEVTLIGKSGDLELTAEDAAEKLGTSAYEVLTNISARVSRIYV</sequence>
<dbReference type="GO" id="GO:0030170">
    <property type="term" value="F:pyridoxal phosphate binding"/>
    <property type="evidence" value="ECO:0007669"/>
    <property type="project" value="UniProtKB-UniRule"/>
</dbReference>
<dbReference type="Pfam" id="PF01168">
    <property type="entry name" value="Ala_racemase_N"/>
    <property type="match status" value="1"/>
</dbReference>
<dbReference type="PANTHER" id="PTHR30511">
    <property type="entry name" value="ALANINE RACEMASE"/>
    <property type="match status" value="1"/>
</dbReference>
<comment type="cofactor">
    <cofactor evidence="1 4 5">
        <name>pyridoxal 5'-phosphate</name>
        <dbReference type="ChEBI" id="CHEBI:597326"/>
    </cofactor>
</comment>
<evidence type="ECO:0000256" key="1">
    <source>
        <dbReference type="ARBA" id="ARBA00001933"/>
    </source>
</evidence>
<accession>A0A1G1WEB8</accession>
<evidence type="ECO:0000256" key="4">
    <source>
        <dbReference type="HAMAP-Rule" id="MF_01201"/>
    </source>
</evidence>
<evidence type="ECO:0000259" key="7">
    <source>
        <dbReference type="SMART" id="SM01005"/>
    </source>
</evidence>
<dbReference type="PROSITE" id="PS00395">
    <property type="entry name" value="ALANINE_RACEMASE"/>
    <property type="match status" value="1"/>
</dbReference>
<feature type="active site" description="Proton acceptor; specific for D-alanine" evidence="4">
    <location>
        <position position="38"/>
    </location>
</feature>
<dbReference type="Proteomes" id="UP000178162">
    <property type="component" value="Unassembled WGS sequence"/>
</dbReference>
<dbReference type="NCBIfam" id="TIGR00492">
    <property type="entry name" value="alr"/>
    <property type="match status" value="1"/>
</dbReference>
<feature type="active site" description="Proton acceptor; specific for L-alanine" evidence="4">
    <location>
        <position position="263"/>
    </location>
</feature>
<dbReference type="GO" id="GO:0005829">
    <property type="term" value="C:cytosol"/>
    <property type="evidence" value="ECO:0007669"/>
    <property type="project" value="TreeGrafter"/>
</dbReference>
<dbReference type="InterPro" id="IPR029066">
    <property type="entry name" value="PLP-binding_barrel"/>
</dbReference>
<dbReference type="AlphaFoldDB" id="A0A1G1WEB8"/>
<dbReference type="InterPro" id="IPR000821">
    <property type="entry name" value="Ala_racemase"/>
</dbReference>
<evidence type="ECO:0000313" key="9">
    <source>
        <dbReference type="Proteomes" id="UP000178162"/>
    </source>
</evidence>
<keyword evidence="3 4" id="KW-0413">Isomerase</keyword>
<dbReference type="InterPro" id="IPR001608">
    <property type="entry name" value="Ala_racemase_N"/>
</dbReference>
<feature type="binding site" evidence="4 6">
    <location>
        <position position="136"/>
    </location>
    <ligand>
        <name>substrate</name>
    </ligand>
</feature>
<dbReference type="GO" id="GO:0030632">
    <property type="term" value="P:D-alanine biosynthetic process"/>
    <property type="evidence" value="ECO:0007669"/>
    <property type="project" value="UniProtKB-UniRule"/>
</dbReference>
<dbReference type="SUPFAM" id="SSF51419">
    <property type="entry name" value="PLP-binding barrel"/>
    <property type="match status" value="1"/>
</dbReference>
<dbReference type="PRINTS" id="PR00992">
    <property type="entry name" value="ALARACEMASE"/>
</dbReference>
<comment type="function">
    <text evidence="4">Catalyzes the interconversion of L-alanine and D-alanine. May also act on other amino acids.</text>
</comment>
<evidence type="ECO:0000313" key="8">
    <source>
        <dbReference type="EMBL" id="OGY26039.1"/>
    </source>
</evidence>
<keyword evidence="2 4" id="KW-0663">Pyridoxal phosphate</keyword>
<feature type="domain" description="Alanine racemase C-terminal" evidence="7">
    <location>
        <begin position="242"/>
        <end position="371"/>
    </location>
</feature>
<reference evidence="8 9" key="1">
    <citation type="journal article" date="2016" name="Nat. Commun.">
        <title>Thousands of microbial genomes shed light on interconnected biogeochemical processes in an aquifer system.</title>
        <authorList>
            <person name="Anantharaman K."/>
            <person name="Brown C.T."/>
            <person name="Hug L.A."/>
            <person name="Sharon I."/>
            <person name="Castelle C.J."/>
            <person name="Probst A.J."/>
            <person name="Thomas B.C."/>
            <person name="Singh A."/>
            <person name="Wilkins M.J."/>
            <person name="Karaoz U."/>
            <person name="Brodie E.L."/>
            <person name="Williams K.H."/>
            <person name="Hubbard S.S."/>
            <person name="Banfield J.F."/>
        </authorList>
    </citation>
    <scope>NUCLEOTIDE SEQUENCE [LARGE SCALE GENOMIC DNA]</scope>
</reference>
<dbReference type="STRING" id="1802595.A2134_01665"/>
<dbReference type="GO" id="GO:0008784">
    <property type="term" value="F:alanine racemase activity"/>
    <property type="evidence" value="ECO:0007669"/>
    <property type="project" value="UniProtKB-UniRule"/>
</dbReference>
<dbReference type="GO" id="GO:0009252">
    <property type="term" value="P:peptidoglycan biosynthetic process"/>
    <property type="evidence" value="ECO:0007669"/>
    <property type="project" value="TreeGrafter"/>
</dbReference>
<proteinExistence type="inferred from homology"/>
<name>A0A1G1WEB8_9BACT</name>
<comment type="catalytic activity">
    <reaction evidence="4">
        <text>L-alanine = D-alanine</text>
        <dbReference type="Rhea" id="RHEA:20249"/>
        <dbReference type="ChEBI" id="CHEBI:57416"/>
        <dbReference type="ChEBI" id="CHEBI:57972"/>
        <dbReference type="EC" id="5.1.1.1"/>
    </reaction>
</comment>
<dbReference type="InterPro" id="IPR020622">
    <property type="entry name" value="Ala_racemase_pyridoxalP-BS"/>
</dbReference>
<dbReference type="Pfam" id="PF00842">
    <property type="entry name" value="Ala_racemase_C"/>
    <property type="match status" value="1"/>
</dbReference>
<gene>
    <name evidence="8" type="ORF">A2134_01665</name>
</gene>
<dbReference type="SMART" id="SM01005">
    <property type="entry name" value="Ala_racemase_C"/>
    <property type="match status" value="1"/>
</dbReference>
<feature type="modified residue" description="N6-(pyridoxal phosphate)lysine" evidence="4 5">
    <location>
        <position position="38"/>
    </location>
</feature>
<dbReference type="HAMAP" id="MF_01201">
    <property type="entry name" value="Ala_racemase"/>
    <property type="match status" value="1"/>
</dbReference>
<evidence type="ECO:0000256" key="3">
    <source>
        <dbReference type="ARBA" id="ARBA00023235"/>
    </source>
</evidence>
<dbReference type="Gene3D" id="2.40.37.10">
    <property type="entry name" value="Lyase, Ornithine Decarboxylase, Chain A, domain 1"/>
    <property type="match status" value="1"/>
</dbReference>
<comment type="pathway">
    <text evidence="4">Amino-acid biosynthesis; D-alanine biosynthesis; D-alanine from L-alanine: step 1/1.</text>
</comment>
<dbReference type="CDD" id="cd00430">
    <property type="entry name" value="PLPDE_III_AR"/>
    <property type="match status" value="1"/>
</dbReference>
<dbReference type="Gene3D" id="3.20.20.10">
    <property type="entry name" value="Alanine racemase"/>
    <property type="match status" value="1"/>
</dbReference>
<evidence type="ECO:0000256" key="2">
    <source>
        <dbReference type="ARBA" id="ARBA00022898"/>
    </source>
</evidence>
<protein>
    <recommendedName>
        <fullName evidence="4">Alanine racemase</fullName>
        <ecNumber evidence="4">5.1.1.1</ecNumber>
    </recommendedName>
</protein>
<comment type="similarity">
    <text evidence="4">Belongs to the alanine racemase family.</text>
</comment>
<dbReference type="PANTHER" id="PTHR30511:SF0">
    <property type="entry name" value="ALANINE RACEMASE, CATABOLIC-RELATED"/>
    <property type="match status" value="1"/>
</dbReference>
<dbReference type="FunFam" id="3.20.20.10:FF:000002">
    <property type="entry name" value="Alanine racemase"/>
    <property type="match status" value="1"/>
</dbReference>
<evidence type="ECO:0000256" key="5">
    <source>
        <dbReference type="PIRSR" id="PIRSR600821-50"/>
    </source>
</evidence>
<comment type="caution">
    <text evidence="8">The sequence shown here is derived from an EMBL/GenBank/DDBJ whole genome shotgun (WGS) entry which is preliminary data.</text>
</comment>
<dbReference type="EMBL" id="MHCR01000003">
    <property type="protein sequence ID" value="OGY26039.1"/>
    <property type="molecule type" value="Genomic_DNA"/>
</dbReference>
<dbReference type="EC" id="5.1.1.1" evidence="4"/>
<organism evidence="8 9">
    <name type="scientific">Candidatus Woykebacteria bacterium RBG_16_39_9b</name>
    <dbReference type="NCBI Taxonomy" id="1802595"/>
    <lineage>
        <taxon>Bacteria</taxon>
        <taxon>Candidatus Woykeibacteriota</taxon>
    </lineage>
</organism>
<dbReference type="SUPFAM" id="SSF50621">
    <property type="entry name" value="Alanine racemase C-terminal domain-like"/>
    <property type="match status" value="1"/>
</dbReference>
<dbReference type="UniPathway" id="UPA00042">
    <property type="reaction ID" value="UER00497"/>
</dbReference>
<feature type="binding site" evidence="4 6">
    <location>
        <position position="311"/>
    </location>
    <ligand>
        <name>substrate</name>
    </ligand>
</feature>